<comment type="caution">
    <text evidence="1">The sequence shown here is derived from an EMBL/GenBank/DDBJ whole genome shotgun (WGS) entry which is preliminary data.</text>
</comment>
<keyword evidence="2" id="KW-1185">Reference proteome</keyword>
<evidence type="ECO:0000313" key="1">
    <source>
        <dbReference type="EMBL" id="MBU5490215.1"/>
    </source>
</evidence>
<proteinExistence type="predicted"/>
<reference evidence="1 2" key="1">
    <citation type="submission" date="2021-06" db="EMBL/GenBank/DDBJ databases">
        <authorList>
            <person name="Sun Q."/>
            <person name="Li D."/>
        </authorList>
    </citation>
    <scope>NUCLEOTIDE SEQUENCE [LARGE SCALE GENOMIC DNA]</scope>
    <source>
        <strain evidence="1 2">MSJd-7</strain>
    </source>
</reference>
<protein>
    <submittedName>
        <fullName evidence="1">Uncharacterized protein</fullName>
    </submittedName>
</protein>
<dbReference type="Proteomes" id="UP000783588">
    <property type="component" value="Unassembled WGS sequence"/>
</dbReference>
<sequence>MIKQMQTGSVSVMRKEKSCSFFRKLAQSYIKGVMHAQYANSVTQTFGHYMDNK</sequence>
<name>A0ABS6ER88_9FIRM</name>
<evidence type="ECO:0000313" key="2">
    <source>
        <dbReference type="Proteomes" id="UP000783588"/>
    </source>
</evidence>
<dbReference type="EMBL" id="JAHLQI010000002">
    <property type="protein sequence ID" value="MBU5490215.1"/>
    <property type="molecule type" value="Genomic_DNA"/>
</dbReference>
<dbReference type="RefSeq" id="WP_216469853.1">
    <property type="nucleotide sequence ID" value="NZ_JAHLQI010000002.1"/>
</dbReference>
<organism evidence="1 2">
    <name type="scientific">Butyricicoccus intestinisimiae</name>
    <dbReference type="NCBI Taxonomy" id="2841509"/>
    <lineage>
        <taxon>Bacteria</taxon>
        <taxon>Bacillati</taxon>
        <taxon>Bacillota</taxon>
        <taxon>Clostridia</taxon>
        <taxon>Eubacteriales</taxon>
        <taxon>Butyricicoccaceae</taxon>
        <taxon>Butyricicoccus</taxon>
    </lineage>
</organism>
<accession>A0ABS6ER88</accession>
<gene>
    <name evidence="1" type="ORF">KQI75_06205</name>
</gene>